<proteinExistence type="evidence at transcript level"/>
<evidence type="ECO:0000256" key="1">
    <source>
        <dbReference type="SAM" id="MobiDB-lite"/>
    </source>
</evidence>
<dbReference type="PANTHER" id="PTHR34710:SF10">
    <property type="entry name" value="EXPRESSED PROTEIN"/>
    <property type="match status" value="1"/>
</dbReference>
<feature type="compositionally biased region" description="Low complexity" evidence="1">
    <location>
        <begin position="260"/>
        <end position="270"/>
    </location>
</feature>
<sequence length="283" mass="31093">MITHADFTAKFQLSGSVPISLPSTDHQPPSMALDLPIGWEPWTAPALEDLLPRLSREEQVRLHSYLREHQRIGKGSLRSCSEGERDFMMIHHVRYALHHYNARHPGEEFDAVKPLMVAGAYSRGQVWYHLNFWACCRKTKKIKRFFAEVHYKTAFSALTNHHRFKELRSHPAALAGALFTGTCHHQSQERPPSSSSSSSVCSDLPPPVRGDEKPPSSSSSSVCSDLPPPVRGDEKPPSSSSSSTVCSDLPPPVGGDEKPPVTSSVFSLLSPPVPGAEKPSSNS</sequence>
<dbReference type="AlphaFoldDB" id="F2ECF9"/>
<reference evidence="3" key="1">
    <citation type="journal article" date="2011" name="Plant Physiol.">
        <title>Comprehensive sequence analysis of 24,783 barley full-length cDNAs derived from 12 clone libraries.</title>
        <authorList>
            <person name="Matsumoto T."/>
            <person name="Tanaka T."/>
            <person name="Sakai H."/>
            <person name="Amano N."/>
            <person name="Kanamori H."/>
            <person name="Kurita K."/>
            <person name="Kikuta A."/>
            <person name="Kamiya K."/>
            <person name="Yamamoto M."/>
            <person name="Ikawa H."/>
            <person name="Fujii N."/>
            <person name="Hori K."/>
            <person name="Itoh T."/>
            <person name="Sato K."/>
        </authorList>
    </citation>
    <scope>NUCLEOTIDE SEQUENCE</scope>
    <source>
        <tissue evidence="3">Flower</tissue>
    </source>
</reference>
<dbReference type="Pfam" id="PF12274">
    <property type="entry name" value="DUF3615"/>
    <property type="match status" value="1"/>
</dbReference>
<dbReference type="EMBL" id="AK373834">
    <property type="protein sequence ID" value="BAK05031.1"/>
    <property type="molecule type" value="mRNA"/>
</dbReference>
<accession>F2ECF9</accession>
<feature type="compositionally biased region" description="Low complexity" evidence="1">
    <location>
        <begin position="191"/>
        <end position="203"/>
    </location>
</feature>
<evidence type="ECO:0000313" key="3">
    <source>
        <dbReference type="EMBL" id="BAK05031.1"/>
    </source>
</evidence>
<feature type="domain" description="DUF3615" evidence="2">
    <location>
        <begin position="94"/>
        <end position="152"/>
    </location>
</feature>
<dbReference type="InterPro" id="IPR022059">
    <property type="entry name" value="DUF3615"/>
</dbReference>
<name>F2ECF9_HORVV</name>
<feature type="compositionally biased region" description="Low complexity" evidence="1">
    <location>
        <begin position="215"/>
        <end position="225"/>
    </location>
</feature>
<organism evidence="3">
    <name type="scientific">Hordeum vulgare subsp. vulgare</name>
    <name type="common">Domesticated barley</name>
    <dbReference type="NCBI Taxonomy" id="112509"/>
    <lineage>
        <taxon>Eukaryota</taxon>
        <taxon>Viridiplantae</taxon>
        <taxon>Streptophyta</taxon>
        <taxon>Embryophyta</taxon>
        <taxon>Tracheophyta</taxon>
        <taxon>Spermatophyta</taxon>
        <taxon>Magnoliopsida</taxon>
        <taxon>Liliopsida</taxon>
        <taxon>Poales</taxon>
        <taxon>Poaceae</taxon>
        <taxon>BOP clade</taxon>
        <taxon>Pooideae</taxon>
        <taxon>Triticodae</taxon>
        <taxon>Triticeae</taxon>
        <taxon>Hordeinae</taxon>
        <taxon>Hordeum</taxon>
    </lineage>
</organism>
<protein>
    <submittedName>
        <fullName evidence="3">Predicted protein</fullName>
    </submittedName>
</protein>
<feature type="region of interest" description="Disordered" evidence="1">
    <location>
        <begin position="183"/>
        <end position="283"/>
    </location>
</feature>
<dbReference type="PANTHER" id="PTHR34710">
    <property type="entry name" value="OS03G0834100 PROTEIN"/>
    <property type="match status" value="1"/>
</dbReference>
<evidence type="ECO:0000259" key="2">
    <source>
        <dbReference type="Pfam" id="PF12274"/>
    </source>
</evidence>